<feature type="region of interest" description="Disordered" evidence="6">
    <location>
        <begin position="299"/>
        <end position="348"/>
    </location>
</feature>
<evidence type="ECO:0000313" key="9">
    <source>
        <dbReference type="EMBL" id="TFK32506.1"/>
    </source>
</evidence>
<protein>
    <recommendedName>
        <fullName evidence="8">Rhodopsin domain-containing protein</fullName>
    </recommendedName>
</protein>
<sequence length="348" mass="38878">MIPVQPYLPWKVSITILHVVAASSSVLRVEYRRRTHRVWWDDYASIVPAVFECFTIINIWLRFRHYDNSEHSRQWKVALSYMNQTSFAFTIWWSRVSLALAVLRITPVWSKTRPWVVGITCAFILNCLALVLATVVICTLSTAWQSMRGDILICGPSYGVTLASIISDIIGDLSLVGFPLYRLWFIKLPPAQRRLVLLVFSTSLLTLAGAVGVAIAAYGKFFRGPGGLLVWLMTVKIEEAFSVFACNLPVLLSWGYRTFSKDTEDASGDHITPHWSRVIPGVSSASTYVLSDLSGASRSRTSEHVAQTSASEASLPSQITTHRKESSGEERETTEDISDAISRKNIMV</sequence>
<keyword evidence="3 7" id="KW-1133">Transmembrane helix</keyword>
<evidence type="ECO:0000313" key="10">
    <source>
        <dbReference type="Proteomes" id="UP000308652"/>
    </source>
</evidence>
<keyword evidence="4 7" id="KW-0472">Membrane</keyword>
<reference evidence="9 10" key="1">
    <citation type="journal article" date="2019" name="Nat. Ecol. Evol.">
        <title>Megaphylogeny resolves global patterns of mushroom evolution.</title>
        <authorList>
            <person name="Varga T."/>
            <person name="Krizsan K."/>
            <person name="Foldi C."/>
            <person name="Dima B."/>
            <person name="Sanchez-Garcia M."/>
            <person name="Sanchez-Ramirez S."/>
            <person name="Szollosi G.J."/>
            <person name="Szarkandi J.G."/>
            <person name="Papp V."/>
            <person name="Albert L."/>
            <person name="Andreopoulos W."/>
            <person name="Angelini C."/>
            <person name="Antonin V."/>
            <person name="Barry K.W."/>
            <person name="Bougher N.L."/>
            <person name="Buchanan P."/>
            <person name="Buyck B."/>
            <person name="Bense V."/>
            <person name="Catcheside P."/>
            <person name="Chovatia M."/>
            <person name="Cooper J."/>
            <person name="Damon W."/>
            <person name="Desjardin D."/>
            <person name="Finy P."/>
            <person name="Geml J."/>
            <person name="Haridas S."/>
            <person name="Hughes K."/>
            <person name="Justo A."/>
            <person name="Karasinski D."/>
            <person name="Kautmanova I."/>
            <person name="Kiss B."/>
            <person name="Kocsube S."/>
            <person name="Kotiranta H."/>
            <person name="LaButti K.M."/>
            <person name="Lechner B.E."/>
            <person name="Liimatainen K."/>
            <person name="Lipzen A."/>
            <person name="Lukacs Z."/>
            <person name="Mihaltcheva S."/>
            <person name="Morgado L.N."/>
            <person name="Niskanen T."/>
            <person name="Noordeloos M.E."/>
            <person name="Ohm R.A."/>
            <person name="Ortiz-Santana B."/>
            <person name="Ovrebo C."/>
            <person name="Racz N."/>
            <person name="Riley R."/>
            <person name="Savchenko A."/>
            <person name="Shiryaev A."/>
            <person name="Soop K."/>
            <person name="Spirin V."/>
            <person name="Szebenyi C."/>
            <person name="Tomsovsky M."/>
            <person name="Tulloss R.E."/>
            <person name="Uehling J."/>
            <person name="Grigoriev I.V."/>
            <person name="Vagvolgyi C."/>
            <person name="Papp T."/>
            <person name="Martin F.M."/>
            <person name="Miettinen O."/>
            <person name="Hibbett D.S."/>
            <person name="Nagy L.G."/>
        </authorList>
    </citation>
    <scope>NUCLEOTIDE SEQUENCE [LARGE SCALE GENOMIC DNA]</scope>
    <source>
        <strain evidence="9 10">CBS 166.37</strain>
    </source>
</reference>
<evidence type="ECO:0000256" key="4">
    <source>
        <dbReference type="ARBA" id="ARBA00023136"/>
    </source>
</evidence>
<dbReference type="Pfam" id="PF20684">
    <property type="entry name" value="Fung_rhodopsin"/>
    <property type="match status" value="1"/>
</dbReference>
<gene>
    <name evidence="9" type="ORF">BDQ12DRAFT_500209</name>
</gene>
<proteinExistence type="inferred from homology"/>
<evidence type="ECO:0000256" key="2">
    <source>
        <dbReference type="ARBA" id="ARBA00022692"/>
    </source>
</evidence>
<feature type="compositionally biased region" description="Basic and acidic residues" evidence="6">
    <location>
        <begin position="322"/>
        <end position="331"/>
    </location>
</feature>
<keyword evidence="10" id="KW-1185">Reference proteome</keyword>
<evidence type="ECO:0000256" key="7">
    <source>
        <dbReference type="SAM" id="Phobius"/>
    </source>
</evidence>
<feature type="transmembrane region" description="Helical" evidence="7">
    <location>
        <begin position="195"/>
        <end position="218"/>
    </location>
</feature>
<dbReference type="Proteomes" id="UP000308652">
    <property type="component" value="Unassembled WGS sequence"/>
</dbReference>
<dbReference type="InterPro" id="IPR052337">
    <property type="entry name" value="SAT4-like"/>
</dbReference>
<feature type="transmembrane region" description="Helical" evidence="7">
    <location>
        <begin position="12"/>
        <end position="31"/>
    </location>
</feature>
<dbReference type="PANTHER" id="PTHR33048">
    <property type="entry name" value="PTH11-LIKE INTEGRAL MEMBRANE PROTEIN (AFU_ORTHOLOGUE AFUA_5G11245)"/>
    <property type="match status" value="1"/>
</dbReference>
<evidence type="ECO:0000256" key="1">
    <source>
        <dbReference type="ARBA" id="ARBA00004141"/>
    </source>
</evidence>
<dbReference type="EMBL" id="ML213672">
    <property type="protein sequence ID" value="TFK32506.1"/>
    <property type="molecule type" value="Genomic_DNA"/>
</dbReference>
<feature type="transmembrane region" description="Helical" evidence="7">
    <location>
        <begin position="162"/>
        <end position="183"/>
    </location>
</feature>
<dbReference type="OrthoDB" id="3229610at2759"/>
<organism evidence="9 10">
    <name type="scientific">Crucibulum laeve</name>
    <dbReference type="NCBI Taxonomy" id="68775"/>
    <lineage>
        <taxon>Eukaryota</taxon>
        <taxon>Fungi</taxon>
        <taxon>Dikarya</taxon>
        <taxon>Basidiomycota</taxon>
        <taxon>Agaricomycotina</taxon>
        <taxon>Agaricomycetes</taxon>
        <taxon>Agaricomycetidae</taxon>
        <taxon>Agaricales</taxon>
        <taxon>Agaricineae</taxon>
        <taxon>Nidulariaceae</taxon>
        <taxon>Crucibulum</taxon>
    </lineage>
</organism>
<evidence type="ECO:0000259" key="8">
    <source>
        <dbReference type="Pfam" id="PF20684"/>
    </source>
</evidence>
<evidence type="ECO:0000256" key="5">
    <source>
        <dbReference type="ARBA" id="ARBA00038359"/>
    </source>
</evidence>
<feature type="domain" description="Rhodopsin" evidence="8">
    <location>
        <begin position="28"/>
        <end position="208"/>
    </location>
</feature>
<dbReference type="PANTHER" id="PTHR33048:SF129">
    <property type="entry name" value="INTEGRAL MEMBRANE PROTEIN-RELATED"/>
    <property type="match status" value="1"/>
</dbReference>
<name>A0A5C3LKT0_9AGAR</name>
<dbReference type="InterPro" id="IPR049326">
    <property type="entry name" value="Rhodopsin_dom_fungi"/>
</dbReference>
<accession>A0A5C3LKT0</accession>
<feature type="transmembrane region" description="Helical" evidence="7">
    <location>
        <begin position="81"/>
        <end position="103"/>
    </location>
</feature>
<dbReference type="STRING" id="68775.A0A5C3LKT0"/>
<evidence type="ECO:0000256" key="3">
    <source>
        <dbReference type="ARBA" id="ARBA00022989"/>
    </source>
</evidence>
<keyword evidence="2 7" id="KW-0812">Transmembrane</keyword>
<feature type="transmembrane region" description="Helical" evidence="7">
    <location>
        <begin position="115"/>
        <end position="142"/>
    </location>
</feature>
<comment type="subcellular location">
    <subcellularLocation>
        <location evidence="1">Membrane</location>
        <topology evidence="1">Multi-pass membrane protein</topology>
    </subcellularLocation>
</comment>
<feature type="compositionally biased region" description="Polar residues" evidence="6">
    <location>
        <begin position="299"/>
        <end position="320"/>
    </location>
</feature>
<dbReference type="AlphaFoldDB" id="A0A5C3LKT0"/>
<comment type="similarity">
    <text evidence="5">Belongs to the SAT4 family.</text>
</comment>
<evidence type="ECO:0000256" key="6">
    <source>
        <dbReference type="SAM" id="MobiDB-lite"/>
    </source>
</evidence>
<dbReference type="GO" id="GO:0016020">
    <property type="term" value="C:membrane"/>
    <property type="evidence" value="ECO:0007669"/>
    <property type="project" value="UniProtKB-SubCell"/>
</dbReference>
<feature type="transmembrane region" description="Helical" evidence="7">
    <location>
        <begin position="43"/>
        <end position="61"/>
    </location>
</feature>